<dbReference type="PANTHER" id="PTHR45138">
    <property type="entry name" value="REGULATORY COMPONENTS OF SENSORY TRANSDUCTION SYSTEM"/>
    <property type="match status" value="1"/>
</dbReference>
<gene>
    <name evidence="2" type="ORF">FSW04_21990</name>
</gene>
<feature type="domain" description="GGDEF" evidence="1">
    <location>
        <begin position="89"/>
        <end position="219"/>
    </location>
</feature>
<dbReference type="Gene3D" id="3.30.70.270">
    <property type="match status" value="1"/>
</dbReference>
<evidence type="ECO:0000259" key="1">
    <source>
        <dbReference type="PROSITE" id="PS50887"/>
    </source>
</evidence>
<protein>
    <submittedName>
        <fullName evidence="2">GGDEF domain-containing protein</fullName>
    </submittedName>
</protein>
<dbReference type="NCBIfam" id="TIGR00254">
    <property type="entry name" value="GGDEF"/>
    <property type="match status" value="1"/>
</dbReference>
<dbReference type="Pfam" id="PF00990">
    <property type="entry name" value="GGDEF"/>
    <property type="match status" value="1"/>
</dbReference>
<dbReference type="InterPro" id="IPR043128">
    <property type="entry name" value="Rev_trsase/Diguanyl_cyclase"/>
</dbReference>
<dbReference type="GO" id="GO:0005886">
    <property type="term" value="C:plasma membrane"/>
    <property type="evidence" value="ECO:0007669"/>
    <property type="project" value="TreeGrafter"/>
</dbReference>
<sequence>MSLRHPFFGAATRVLLSVAGLVAGTVYGAWPTATACFAGLAALTIARARAAERHAVRQRELSLADPLTGVGNYRRLHERLHEVTAQDPERFALLTLDVDSFKAINETHGHLEGDRLLQEVGRVLVENVRGSDVVARQGGDEFAVLVPEADADGATLLVQRIEAALARIDAADHTPVRASIGVAVFPQDGATPDDLLEKADLHLRLTKQRRRAAALLSDQPV</sequence>
<proteinExistence type="predicted"/>
<dbReference type="GO" id="GO:1902201">
    <property type="term" value="P:negative regulation of bacterial-type flagellum-dependent cell motility"/>
    <property type="evidence" value="ECO:0007669"/>
    <property type="project" value="TreeGrafter"/>
</dbReference>
<dbReference type="OrthoDB" id="23692at2"/>
<dbReference type="AlphaFoldDB" id="A0A5B8U9W6"/>
<dbReference type="PANTHER" id="PTHR45138:SF24">
    <property type="entry name" value="DIGUANYLATE CYCLASE DGCC-RELATED"/>
    <property type="match status" value="1"/>
</dbReference>
<dbReference type="SMART" id="SM00267">
    <property type="entry name" value="GGDEF"/>
    <property type="match status" value="1"/>
</dbReference>
<dbReference type="CDD" id="cd01949">
    <property type="entry name" value="GGDEF"/>
    <property type="match status" value="1"/>
</dbReference>
<evidence type="ECO:0000313" key="2">
    <source>
        <dbReference type="EMBL" id="QEC49973.1"/>
    </source>
</evidence>
<dbReference type="SUPFAM" id="SSF55073">
    <property type="entry name" value="Nucleotide cyclase"/>
    <property type="match status" value="1"/>
</dbReference>
<keyword evidence="3" id="KW-1185">Reference proteome</keyword>
<dbReference type="EMBL" id="CP042430">
    <property type="protein sequence ID" value="QEC49973.1"/>
    <property type="molecule type" value="Genomic_DNA"/>
</dbReference>
<dbReference type="GO" id="GO:0052621">
    <property type="term" value="F:diguanylate cyclase activity"/>
    <property type="evidence" value="ECO:0007669"/>
    <property type="project" value="TreeGrafter"/>
</dbReference>
<name>A0A5B8U9W6_9ACTN</name>
<dbReference type="InterPro" id="IPR029787">
    <property type="entry name" value="Nucleotide_cyclase"/>
</dbReference>
<accession>A0A5B8U9W6</accession>
<dbReference type="PROSITE" id="PS50887">
    <property type="entry name" value="GGDEF"/>
    <property type="match status" value="1"/>
</dbReference>
<dbReference type="RefSeq" id="WP_146922338.1">
    <property type="nucleotide sequence ID" value="NZ_CP042430.1"/>
</dbReference>
<dbReference type="KEGG" id="bsol:FSW04_21990"/>
<organism evidence="2 3">
    <name type="scientific">Baekduia soli</name>
    <dbReference type="NCBI Taxonomy" id="496014"/>
    <lineage>
        <taxon>Bacteria</taxon>
        <taxon>Bacillati</taxon>
        <taxon>Actinomycetota</taxon>
        <taxon>Thermoleophilia</taxon>
        <taxon>Solirubrobacterales</taxon>
        <taxon>Baekduiaceae</taxon>
        <taxon>Baekduia</taxon>
    </lineage>
</organism>
<dbReference type="InterPro" id="IPR050469">
    <property type="entry name" value="Diguanylate_Cyclase"/>
</dbReference>
<evidence type="ECO:0000313" key="3">
    <source>
        <dbReference type="Proteomes" id="UP000321805"/>
    </source>
</evidence>
<dbReference type="InterPro" id="IPR000160">
    <property type="entry name" value="GGDEF_dom"/>
</dbReference>
<reference evidence="2 3" key="1">
    <citation type="journal article" date="2018" name="J. Microbiol.">
        <title>Baekduia soli gen. nov., sp. nov., a novel bacterium isolated from the soil of Baekdu Mountain and proposal of a novel family name, Baekduiaceae fam. nov.</title>
        <authorList>
            <person name="An D.S."/>
            <person name="Siddiqi M.Z."/>
            <person name="Kim K.H."/>
            <person name="Yu H.S."/>
            <person name="Im W.T."/>
        </authorList>
    </citation>
    <scope>NUCLEOTIDE SEQUENCE [LARGE SCALE GENOMIC DNA]</scope>
    <source>
        <strain evidence="2 3">BR7-21</strain>
    </source>
</reference>
<dbReference type="Proteomes" id="UP000321805">
    <property type="component" value="Chromosome"/>
</dbReference>
<dbReference type="GO" id="GO:0043709">
    <property type="term" value="P:cell adhesion involved in single-species biofilm formation"/>
    <property type="evidence" value="ECO:0007669"/>
    <property type="project" value="TreeGrafter"/>
</dbReference>